<dbReference type="InterPro" id="IPR036264">
    <property type="entry name" value="Bact_exopeptidase_dim_dom"/>
</dbReference>
<dbReference type="InterPro" id="IPR017439">
    <property type="entry name" value="Amidohydrolase"/>
</dbReference>
<dbReference type="EMBL" id="KV429064">
    <property type="protein sequence ID" value="KZT68735.1"/>
    <property type="molecule type" value="Genomic_DNA"/>
</dbReference>
<comment type="similarity">
    <text evidence="1">Belongs to the peptidase M20A family.</text>
</comment>
<keyword evidence="5" id="KW-1185">Reference proteome</keyword>
<organism evidence="4 5">
    <name type="scientific">Daedalea quercina L-15889</name>
    <dbReference type="NCBI Taxonomy" id="1314783"/>
    <lineage>
        <taxon>Eukaryota</taxon>
        <taxon>Fungi</taxon>
        <taxon>Dikarya</taxon>
        <taxon>Basidiomycota</taxon>
        <taxon>Agaricomycotina</taxon>
        <taxon>Agaricomycetes</taxon>
        <taxon>Polyporales</taxon>
        <taxon>Fomitopsis</taxon>
    </lineage>
</organism>
<dbReference type="CDD" id="cd05672">
    <property type="entry name" value="M20_ACY1L2-like"/>
    <property type="match status" value="1"/>
</dbReference>
<dbReference type="Gene3D" id="3.40.630.10">
    <property type="entry name" value="Zn peptidases"/>
    <property type="match status" value="1"/>
</dbReference>
<dbReference type="Pfam" id="PF01546">
    <property type="entry name" value="Peptidase_M20"/>
    <property type="match status" value="1"/>
</dbReference>
<dbReference type="InterPro" id="IPR011650">
    <property type="entry name" value="Peptidase_M20_dimer"/>
</dbReference>
<name>A0A165PX90_9APHY</name>
<dbReference type="PANTHER" id="PTHR30575:SF0">
    <property type="entry name" value="XAA-ARG DIPEPTIDASE"/>
    <property type="match status" value="1"/>
</dbReference>
<evidence type="ECO:0000256" key="2">
    <source>
        <dbReference type="SAM" id="MobiDB-lite"/>
    </source>
</evidence>
<dbReference type="Gene3D" id="3.30.70.360">
    <property type="match status" value="1"/>
</dbReference>
<dbReference type="InterPro" id="IPR052030">
    <property type="entry name" value="Peptidase_M20/M20A_hydrolases"/>
</dbReference>
<dbReference type="SUPFAM" id="SSF53187">
    <property type="entry name" value="Zn-dependent exopeptidases"/>
    <property type="match status" value="1"/>
</dbReference>
<dbReference type="InterPro" id="IPR002933">
    <property type="entry name" value="Peptidase_M20"/>
</dbReference>
<dbReference type="NCBIfam" id="TIGR01891">
    <property type="entry name" value="amidohydrolases"/>
    <property type="match status" value="1"/>
</dbReference>
<dbReference type="Proteomes" id="UP000076727">
    <property type="component" value="Unassembled WGS sequence"/>
</dbReference>
<dbReference type="PANTHER" id="PTHR30575">
    <property type="entry name" value="PEPTIDASE M20"/>
    <property type="match status" value="1"/>
</dbReference>
<dbReference type="STRING" id="1314783.A0A165PX90"/>
<dbReference type="GO" id="GO:0016805">
    <property type="term" value="F:dipeptidase activity"/>
    <property type="evidence" value="ECO:0007669"/>
    <property type="project" value="TreeGrafter"/>
</dbReference>
<dbReference type="FunFam" id="3.30.70.360:FF:000004">
    <property type="entry name" value="Peptidase M20 domain-containing protein 2"/>
    <property type="match status" value="1"/>
</dbReference>
<dbReference type="SUPFAM" id="SSF55031">
    <property type="entry name" value="Bacterial exopeptidase dimerisation domain"/>
    <property type="match status" value="1"/>
</dbReference>
<sequence>MSTAGAEPQVGCFTGLFPFNRRRKVVSASVAPAAESTQQIPLPVSEIKTIPTKSVSCTHLHGEELPSYAEFANTCMFCDYTVGRGVHVDDKLPSYGAHTLEGVFRPEVLKTIEETVDKYDSELRDLSLDILRHPEIAWQEKRTHDKLTAFMSSHGFDVTPHYLSIPTAWQAVFSHTSSSPSADESRVIGVNSEMDALPGVGHACGHNLIAIAGVGIALAIKAALEKHDVSGKIVLLGTPAEEGGGGKISLLDAGAYDEMDACIMCHPGGGPANYASIGPSLASQPLEIEFIGHGAHAAWAPWEAQNALDAAFLAYSSVSVLRQQIKPTHRVHGIVSGKDWAPNIIPDNAKMRWIVRAPTWGEVEVLRERVKACFEAAAHATGCKLEMSIGIGYYDNRQNKVLGAQYAEVVGRYGITAIFDDGMAASTDFGNVTYALPALHPNFTIPTEPNGGNHTPQFTKAAGTPEAHRLTIKTIKALALTGFRVVDDKDFAVNAKRAWEDQMASVPRGHPGLLGRVHPSSSFASQARRTGTGGMTAPSPQAMDFERDFDEWFNRDIGGSAFRDDIPHARI</sequence>
<reference evidence="4 5" key="1">
    <citation type="journal article" date="2016" name="Mol. Biol. Evol.">
        <title>Comparative Genomics of Early-Diverging Mushroom-Forming Fungi Provides Insights into the Origins of Lignocellulose Decay Capabilities.</title>
        <authorList>
            <person name="Nagy L.G."/>
            <person name="Riley R."/>
            <person name="Tritt A."/>
            <person name="Adam C."/>
            <person name="Daum C."/>
            <person name="Floudas D."/>
            <person name="Sun H."/>
            <person name="Yadav J.S."/>
            <person name="Pangilinan J."/>
            <person name="Larsson K.H."/>
            <person name="Matsuura K."/>
            <person name="Barry K."/>
            <person name="Labutti K."/>
            <person name="Kuo R."/>
            <person name="Ohm R.A."/>
            <person name="Bhattacharya S.S."/>
            <person name="Shirouzu T."/>
            <person name="Yoshinaga Y."/>
            <person name="Martin F.M."/>
            <person name="Grigoriev I.V."/>
            <person name="Hibbett D.S."/>
        </authorList>
    </citation>
    <scope>NUCLEOTIDE SEQUENCE [LARGE SCALE GENOMIC DNA]</scope>
    <source>
        <strain evidence="4 5">L-15889</strain>
    </source>
</reference>
<keyword evidence="4" id="KW-0378">Hydrolase</keyword>
<evidence type="ECO:0000256" key="1">
    <source>
        <dbReference type="ARBA" id="ARBA00006247"/>
    </source>
</evidence>
<gene>
    <name evidence="4" type="ORF">DAEQUDRAFT_727617</name>
</gene>
<feature type="domain" description="Peptidase M20 dimerisation" evidence="3">
    <location>
        <begin position="287"/>
        <end position="379"/>
    </location>
</feature>
<evidence type="ECO:0000259" key="3">
    <source>
        <dbReference type="Pfam" id="PF07687"/>
    </source>
</evidence>
<dbReference type="AlphaFoldDB" id="A0A165PX90"/>
<dbReference type="OrthoDB" id="6119954at2759"/>
<feature type="compositionally biased region" description="Polar residues" evidence="2">
    <location>
        <begin position="519"/>
        <end position="529"/>
    </location>
</feature>
<evidence type="ECO:0000313" key="5">
    <source>
        <dbReference type="Proteomes" id="UP000076727"/>
    </source>
</evidence>
<accession>A0A165PX90</accession>
<proteinExistence type="inferred from homology"/>
<protein>
    <submittedName>
        <fullName evidence="4">Amidohydrolase</fullName>
    </submittedName>
</protein>
<evidence type="ECO:0000313" key="4">
    <source>
        <dbReference type="EMBL" id="KZT68735.1"/>
    </source>
</evidence>
<dbReference type="Pfam" id="PF07687">
    <property type="entry name" value="M20_dimer"/>
    <property type="match status" value="1"/>
</dbReference>
<feature type="region of interest" description="Disordered" evidence="2">
    <location>
        <begin position="514"/>
        <end position="541"/>
    </location>
</feature>